<reference evidence="2" key="1">
    <citation type="submission" date="2017-06" db="EMBL/GenBank/DDBJ databases">
        <title>FDA dAtabase for Regulatory Grade micrObial Sequences (FDA-ARGOS): Supporting development and validation of Infectious Disease Dx tests.</title>
        <authorList>
            <person name="Goldberg B."/>
            <person name="Campos J."/>
            <person name="Tallon L."/>
            <person name="Sadzewicz L."/>
            <person name="Sengamalay N."/>
            <person name="Ott S."/>
            <person name="Godinez A."/>
            <person name="Nagaraj S."/>
            <person name="Vavikolanu K."/>
            <person name="Nadendla S."/>
            <person name="George J."/>
            <person name="Geyer C."/>
            <person name="Sichtig H."/>
        </authorList>
    </citation>
    <scope>NUCLEOTIDE SEQUENCE [LARGE SCALE GENOMIC DNA]</scope>
    <source>
        <strain evidence="2">FDAARGOS_285</strain>
    </source>
</reference>
<dbReference type="KEGG" id="sscu:CEP64_06135"/>
<dbReference type="AlphaFoldDB" id="A0AAI8DI71"/>
<dbReference type="EMBL" id="CP022046">
    <property type="protein sequence ID" value="ASE34170.1"/>
    <property type="molecule type" value="Genomic_DNA"/>
</dbReference>
<sequence>MNIKEQIKRIINDHSDYERLFISIGYPKVKAVVKSFKLSNKNQMIKFIETYRKKSGKAAKWIKIDIVTSVEDIPFDELKEDLIHTTRNHVEYGFTLDYNWNLAFLPEEINSNAFVRPTNEKGIFILSEKNINHYLRKYKKNYNLYLHKDYAGKVVQKFYTKSFYIEDEQVINLQQEGYKKGLRPVDNLPVEIDRMIQTNTDYLMNLIQDNGKYHYGYFPHFDININAYNNLCHSSTTYAFIKSLSYLKKNVSIAKKPIDYIIKHYLYKHEGATYVFDDTNYINEIKLGQNAAFILAVCGYIQYGRSNKKYLKAAQNVAKGLVNMIDENGETTHVLNYPDLTVKDSFRVIYYEGQAALALLKLYQLDQKEEWLNVAKLLYEKFIRKSYWKHHDYWLSYSTEVLIQLEPEEKYYQFAFQNLGEHLNNLQQRQSTDPLLLGMLMATYNIVESAKQRDKTDLVEQFIDVDLLIDTIHRRADYMRTGYFYPEVAMYFQNPERILEAFYIKYESYRVEIDDIEHYLTSYVEYLKVFNQ</sequence>
<dbReference type="GO" id="GO:0005975">
    <property type="term" value="P:carbohydrate metabolic process"/>
    <property type="evidence" value="ECO:0007669"/>
    <property type="project" value="InterPro"/>
</dbReference>
<dbReference type="Proteomes" id="UP000197058">
    <property type="component" value="Chromosome"/>
</dbReference>
<evidence type="ECO:0000313" key="2">
    <source>
        <dbReference type="Proteomes" id="UP000197058"/>
    </source>
</evidence>
<evidence type="ECO:0000313" key="1">
    <source>
        <dbReference type="EMBL" id="ASE34170.1"/>
    </source>
</evidence>
<dbReference type="InterPro" id="IPR008928">
    <property type="entry name" value="6-hairpin_glycosidase_sf"/>
</dbReference>
<gene>
    <name evidence="1" type="ORF">CEP64_06135</name>
</gene>
<proteinExistence type="predicted"/>
<dbReference type="SUPFAM" id="SSF48208">
    <property type="entry name" value="Six-hairpin glycosidases"/>
    <property type="match status" value="1"/>
</dbReference>
<organism evidence="1 2">
    <name type="scientific">Mammaliicoccus sciuri</name>
    <name type="common">Staphylococcus sciuri</name>
    <dbReference type="NCBI Taxonomy" id="1296"/>
    <lineage>
        <taxon>Bacteria</taxon>
        <taxon>Bacillati</taxon>
        <taxon>Bacillota</taxon>
        <taxon>Bacilli</taxon>
        <taxon>Bacillales</taxon>
        <taxon>Staphylococcaceae</taxon>
        <taxon>Mammaliicoccus</taxon>
    </lineage>
</organism>
<accession>A0AAI8DI71</accession>
<protein>
    <submittedName>
        <fullName evidence="1">Poly(Glycerol-phosphate) alpha-glucosyltransferase</fullName>
    </submittedName>
</protein>
<dbReference type="RefSeq" id="WP_088592353.1">
    <property type="nucleotide sequence ID" value="NZ_CP022046.2"/>
</dbReference>
<name>A0AAI8DI71_MAMSC</name>